<dbReference type="PANTHER" id="PTHR32251:SF17">
    <property type="entry name" value="STEROID 5-ALPHA REDUCTASE C-TERMINAL DOMAIN-CONTAINING PROTEIN"/>
    <property type="match status" value="1"/>
</dbReference>
<evidence type="ECO:0000256" key="1">
    <source>
        <dbReference type="SAM" id="Phobius"/>
    </source>
</evidence>
<feature type="transmembrane region" description="Helical" evidence="1">
    <location>
        <begin position="57"/>
        <end position="76"/>
    </location>
</feature>
<dbReference type="InterPro" id="IPR010721">
    <property type="entry name" value="UstE-like"/>
</dbReference>
<accession>A0A382UL68</accession>
<name>A0A382UL68_9ZZZZ</name>
<feature type="transmembrane region" description="Helical" evidence="1">
    <location>
        <begin position="12"/>
        <end position="37"/>
    </location>
</feature>
<dbReference type="AlphaFoldDB" id="A0A382UL68"/>
<dbReference type="PANTHER" id="PTHR32251">
    <property type="entry name" value="3-OXO-5-ALPHA-STEROID 4-DEHYDROGENASE"/>
    <property type="match status" value="1"/>
</dbReference>
<proteinExistence type="predicted"/>
<feature type="transmembrane region" description="Helical" evidence="1">
    <location>
        <begin position="85"/>
        <end position="104"/>
    </location>
</feature>
<dbReference type="PROSITE" id="PS50244">
    <property type="entry name" value="S5A_REDUCTASE"/>
    <property type="match status" value="1"/>
</dbReference>
<feature type="transmembrane region" description="Helical" evidence="1">
    <location>
        <begin position="179"/>
        <end position="197"/>
    </location>
</feature>
<keyword evidence="1" id="KW-1133">Transmembrane helix</keyword>
<dbReference type="GO" id="GO:0016020">
    <property type="term" value="C:membrane"/>
    <property type="evidence" value="ECO:0007669"/>
    <property type="project" value="TreeGrafter"/>
</dbReference>
<dbReference type="Gene3D" id="1.20.120.1630">
    <property type="match status" value="1"/>
</dbReference>
<protein>
    <submittedName>
        <fullName evidence="2">Uncharacterized protein</fullName>
    </submittedName>
</protein>
<sequence length="227" mass="26810">MHGIKENSNLLRILWFLINGIFLLIGYLICFDESFIWFDSILDIDFKSGNFYRKSCLLAFGMIMYIRMNLTTFYLLKRKIQIDEFFGVLIAYFTYQIAFVLLGGWNTTPIGILDCAGILLFFLGSYINTYSEIQRKRFKKDPDNKGKLYTLGLFKLARHINYFGDICWVLGWAIITHNIWSGLIPISLTLGFIFFFIPQLSSYLEKKYSEEYEDWKNNTKSLFPYIY</sequence>
<feature type="transmembrane region" description="Helical" evidence="1">
    <location>
        <begin position="110"/>
        <end position="127"/>
    </location>
</feature>
<keyword evidence="1" id="KW-0812">Transmembrane</keyword>
<dbReference type="Pfam" id="PF06966">
    <property type="entry name" value="DUF1295"/>
    <property type="match status" value="1"/>
</dbReference>
<organism evidence="2">
    <name type="scientific">marine metagenome</name>
    <dbReference type="NCBI Taxonomy" id="408172"/>
    <lineage>
        <taxon>unclassified sequences</taxon>
        <taxon>metagenomes</taxon>
        <taxon>ecological metagenomes</taxon>
    </lineage>
</organism>
<reference evidence="2" key="1">
    <citation type="submission" date="2018-05" db="EMBL/GenBank/DDBJ databases">
        <authorList>
            <person name="Lanie J.A."/>
            <person name="Ng W.-L."/>
            <person name="Kazmierczak K.M."/>
            <person name="Andrzejewski T.M."/>
            <person name="Davidsen T.M."/>
            <person name="Wayne K.J."/>
            <person name="Tettelin H."/>
            <person name="Glass J.I."/>
            <person name="Rusch D."/>
            <person name="Podicherti R."/>
            <person name="Tsui H.-C.T."/>
            <person name="Winkler M.E."/>
        </authorList>
    </citation>
    <scope>NUCLEOTIDE SEQUENCE</scope>
</reference>
<dbReference type="EMBL" id="UINC01145091">
    <property type="protein sequence ID" value="SVD35009.1"/>
    <property type="molecule type" value="Genomic_DNA"/>
</dbReference>
<evidence type="ECO:0000313" key="2">
    <source>
        <dbReference type="EMBL" id="SVD35009.1"/>
    </source>
</evidence>
<keyword evidence="1" id="KW-0472">Membrane</keyword>
<gene>
    <name evidence="2" type="ORF">METZ01_LOCUS387863</name>
</gene>